<keyword evidence="3" id="KW-1185">Reference proteome</keyword>
<keyword evidence="1" id="KW-0732">Signal</keyword>
<evidence type="ECO:0000313" key="3">
    <source>
        <dbReference type="Proteomes" id="UP000316621"/>
    </source>
</evidence>
<proteinExistence type="predicted"/>
<sequence length="185" mass="21286">MNVYTRVVVRVLWRMLLILVTILETAEFPESISSANADSELSGVEGRNMCYSFPYRPVLDAIPRNMRLIGLPLTRKRLGPWIFCEIMDFARPGEADTHVVEKSVVCVLNLRIKLTFGFQLAGRQDFIPLLRLTERSQPKKEWKSHSMETGLYLSSQRCYSGLKYLFDFGIIAGQHFLIWNLGLLK</sequence>
<gene>
    <name evidence="2" type="ORF">C5167_000886</name>
</gene>
<reference evidence="2 3" key="1">
    <citation type="journal article" date="2018" name="Science">
        <title>The opium poppy genome and morphinan production.</title>
        <authorList>
            <person name="Guo L."/>
            <person name="Winzer T."/>
            <person name="Yang X."/>
            <person name="Li Y."/>
            <person name="Ning Z."/>
            <person name="He Z."/>
            <person name="Teodor R."/>
            <person name="Lu Y."/>
            <person name="Bowser T.A."/>
            <person name="Graham I.A."/>
            <person name="Ye K."/>
        </authorList>
    </citation>
    <scope>NUCLEOTIDE SEQUENCE [LARGE SCALE GENOMIC DNA]</scope>
    <source>
        <strain evidence="3">cv. HN1</strain>
        <tissue evidence="2">Leaves</tissue>
    </source>
</reference>
<dbReference type="Gramene" id="RZC76715">
    <property type="protein sequence ID" value="RZC76715"/>
    <property type="gene ID" value="C5167_000886"/>
</dbReference>
<dbReference type="AlphaFoldDB" id="A0A4Y7KXQ9"/>
<protein>
    <submittedName>
        <fullName evidence="2">Uncharacterized protein</fullName>
    </submittedName>
</protein>
<feature type="chain" id="PRO_5021215865" evidence="1">
    <location>
        <begin position="26"/>
        <end position="185"/>
    </location>
</feature>
<evidence type="ECO:0000313" key="2">
    <source>
        <dbReference type="EMBL" id="RZC76715.1"/>
    </source>
</evidence>
<dbReference type="EMBL" id="CM010723">
    <property type="protein sequence ID" value="RZC76715.1"/>
    <property type="molecule type" value="Genomic_DNA"/>
</dbReference>
<organism evidence="2 3">
    <name type="scientific">Papaver somniferum</name>
    <name type="common">Opium poppy</name>
    <dbReference type="NCBI Taxonomy" id="3469"/>
    <lineage>
        <taxon>Eukaryota</taxon>
        <taxon>Viridiplantae</taxon>
        <taxon>Streptophyta</taxon>
        <taxon>Embryophyta</taxon>
        <taxon>Tracheophyta</taxon>
        <taxon>Spermatophyta</taxon>
        <taxon>Magnoliopsida</taxon>
        <taxon>Ranunculales</taxon>
        <taxon>Papaveraceae</taxon>
        <taxon>Papaveroideae</taxon>
        <taxon>Papaver</taxon>
    </lineage>
</organism>
<dbReference type="Proteomes" id="UP000316621">
    <property type="component" value="Chromosome 9"/>
</dbReference>
<evidence type="ECO:0000256" key="1">
    <source>
        <dbReference type="SAM" id="SignalP"/>
    </source>
</evidence>
<accession>A0A4Y7KXQ9</accession>
<feature type="signal peptide" evidence="1">
    <location>
        <begin position="1"/>
        <end position="25"/>
    </location>
</feature>
<name>A0A4Y7KXQ9_PAPSO</name>